<sequence length="276" mass="30006">MNDFIKIFTQEAISTIEGLTGNTPDIENNKTDIISGVSLSVPYVIAYVSVSGDLDSSVALIVPAELASALADLMVGGEGASKSDMDNDDLDALKEITSNIFGAISTALGSQKNLPRLSFSCKDIQFIVNPIDLSAYDKGYQFTFSINKIKSNFLFLTTSDFTNSFNHIENVTTTNVVETPANHLLNPDEMKNIGMLLDVKLNVKVRIGQKKMLLKDVISMDIGSVVELNQLANDPLEILVDDKVIAKGEVVIVDGNFGVQITDIGTKRERLEQLRG</sequence>
<feature type="domain" description="Flagellar motor switch protein FliN-like C-terminal" evidence="9">
    <location>
        <begin position="196"/>
        <end position="264"/>
    </location>
</feature>
<evidence type="ECO:0000313" key="11">
    <source>
        <dbReference type="EMBL" id="MDO7252664.1"/>
    </source>
</evidence>
<dbReference type="NCBIfam" id="NF006272">
    <property type="entry name" value="PRK08432.1"/>
    <property type="match status" value="1"/>
</dbReference>
<protein>
    <recommendedName>
        <fullName evidence="3">Flagellar motor switch protein FliN</fullName>
    </recommendedName>
</protein>
<dbReference type="NCBIfam" id="TIGR02480">
    <property type="entry name" value="fliN"/>
    <property type="match status" value="1"/>
</dbReference>
<keyword evidence="12" id="KW-0969">Cilium</keyword>
<dbReference type="PRINTS" id="PR00956">
    <property type="entry name" value="FLGMOTORFLIN"/>
</dbReference>
<keyword evidence="14" id="KW-1185">Reference proteome</keyword>
<keyword evidence="6" id="KW-0283">Flagellar rotation</keyword>
<keyword evidence="5" id="KW-0145">Chemotaxis</keyword>
<dbReference type="InterPro" id="IPR028051">
    <property type="entry name" value="CheX-like_dom"/>
</dbReference>
<dbReference type="GO" id="GO:0071973">
    <property type="term" value="P:bacterial-type flagellum-dependent cell motility"/>
    <property type="evidence" value="ECO:0007669"/>
    <property type="project" value="InterPro"/>
</dbReference>
<dbReference type="Gene3D" id="3.40.1550.10">
    <property type="entry name" value="CheC-like"/>
    <property type="match status" value="1"/>
</dbReference>
<keyword evidence="7" id="KW-0472">Membrane</keyword>
<comment type="subcellular location">
    <subcellularLocation>
        <location evidence="1">Cell membrane</location>
        <topology evidence="1">Peripheral membrane protein</topology>
        <orientation evidence="1">Cytoplasmic side</orientation>
    </subcellularLocation>
</comment>
<keyword evidence="4" id="KW-1003">Cell membrane</keyword>
<dbReference type="RefSeq" id="WP_305516506.1">
    <property type="nucleotide sequence ID" value="NZ_JAUPEV010000002.1"/>
</dbReference>
<evidence type="ECO:0000256" key="3">
    <source>
        <dbReference type="ARBA" id="ARBA00021897"/>
    </source>
</evidence>
<dbReference type="AlphaFoldDB" id="A0AA90PIN0"/>
<dbReference type="InterPro" id="IPR012826">
    <property type="entry name" value="FliN"/>
</dbReference>
<dbReference type="Pfam" id="PF01052">
    <property type="entry name" value="FliMN_C"/>
    <property type="match status" value="1"/>
</dbReference>
<dbReference type="PANTHER" id="PTHR43484">
    <property type="match status" value="1"/>
</dbReference>
<evidence type="ECO:0000313" key="12">
    <source>
        <dbReference type="EMBL" id="MDP2538531.1"/>
    </source>
</evidence>
<evidence type="ECO:0000256" key="1">
    <source>
        <dbReference type="ARBA" id="ARBA00004413"/>
    </source>
</evidence>
<evidence type="ECO:0000256" key="8">
    <source>
        <dbReference type="ARBA" id="ARBA00025044"/>
    </source>
</evidence>
<dbReference type="Proteomes" id="UP001177258">
    <property type="component" value="Unassembled WGS sequence"/>
</dbReference>
<dbReference type="SUPFAM" id="SSF101801">
    <property type="entry name" value="Surface presentation of antigens (SPOA)"/>
    <property type="match status" value="1"/>
</dbReference>
<dbReference type="GO" id="GO:0009425">
    <property type="term" value="C:bacterial-type flagellum basal body"/>
    <property type="evidence" value="ECO:0007669"/>
    <property type="project" value="InterPro"/>
</dbReference>
<feature type="domain" description="Chemotaxis phosphatase CheX-like" evidence="10">
    <location>
        <begin position="44"/>
        <end position="110"/>
    </location>
</feature>
<evidence type="ECO:0000259" key="10">
    <source>
        <dbReference type="Pfam" id="PF13690"/>
    </source>
</evidence>
<dbReference type="EMBL" id="JAUYZK010000002">
    <property type="protein sequence ID" value="MDP2538531.1"/>
    <property type="molecule type" value="Genomic_DNA"/>
</dbReference>
<evidence type="ECO:0000256" key="2">
    <source>
        <dbReference type="ARBA" id="ARBA00009226"/>
    </source>
</evidence>
<dbReference type="Gene3D" id="2.30.330.10">
    <property type="entry name" value="SpoA-like"/>
    <property type="match status" value="1"/>
</dbReference>
<dbReference type="GO" id="GO:0003774">
    <property type="term" value="F:cytoskeletal motor activity"/>
    <property type="evidence" value="ECO:0007669"/>
    <property type="project" value="InterPro"/>
</dbReference>
<dbReference type="InterPro" id="IPR051469">
    <property type="entry name" value="FliN/MopA/SpaO"/>
</dbReference>
<dbReference type="GO" id="GO:0005886">
    <property type="term" value="C:plasma membrane"/>
    <property type="evidence" value="ECO:0007669"/>
    <property type="project" value="UniProtKB-SubCell"/>
</dbReference>
<organism evidence="12 13">
    <name type="scientific">Helicobacter cappadocius</name>
    <dbReference type="NCBI Taxonomy" id="3063998"/>
    <lineage>
        <taxon>Bacteria</taxon>
        <taxon>Pseudomonadati</taxon>
        <taxon>Campylobacterota</taxon>
        <taxon>Epsilonproteobacteria</taxon>
        <taxon>Campylobacterales</taxon>
        <taxon>Helicobacteraceae</taxon>
        <taxon>Helicobacter</taxon>
    </lineage>
</organism>
<evidence type="ECO:0000313" key="13">
    <source>
        <dbReference type="Proteomes" id="UP001177258"/>
    </source>
</evidence>
<name>A0AA90PIN0_9HELI</name>
<dbReference type="PANTHER" id="PTHR43484:SF1">
    <property type="entry name" value="FLAGELLAR MOTOR SWITCH PROTEIN FLIN"/>
    <property type="match status" value="1"/>
</dbReference>
<evidence type="ECO:0000256" key="6">
    <source>
        <dbReference type="ARBA" id="ARBA00022779"/>
    </source>
</evidence>
<reference evidence="12 14" key="1">
    <citation type="submission" date="2023-07" db="EMBL/GenBank/DDBJ databases">
        <title>Unpublished Manusciprt.</title>
        <authorList>
            <person name="Aydin F."/>
            <person name="Tarhane S."/>
            <person name="Saticioglu I.B."/>
            <person name="Karakaya E."/>
            <person name="Abay S."/>
            <person name="Guran O."/>
            <person name="Bozkurt E."/>
            <person name="Uzum N."/>
            <person name="Olgun K."/>
            <person name="Jablonski D."/>
        </authorList>
    </citation>
    <scope>NUCLEOTIDE SEQUENCE</scope>
    <source>
        <strain evidence="14">faydin-H75</strain>
        <strain evidence="12">Faydin-H76</strain>
    </source>
</reference>
<accession>A0AA90PIN0</accession>
<dbReference type="EMBL" id="JAUPEV010000002">
    <property type="protein sequence ID" value="MDO7252664.1"/>
    <property type="molecule type" value="Genomic_DNA"/>
</dbReference>
<evidence type="ECO:0000313" key="14">
    <source>
        <dbReference type="Proteomes" id="UP001240777"/>
    </source>
</evidence>
<proteinExistence type="inferred from homology"/>
<evidence type="ECO:0000259" key="9">
    <source>
        <dbReference type="Pfam" id="PF01052"/>
    </source>
</evidence>
<comment type="caution">
    <text evidence="12">The sequence shown here is derived from an EMBL/GenBank/DDBJ whole genome shotgun (WGS) entry which is preliminary data.</text>
</comment>
<dbReference type="Pfam" id="PF13690">
    <property type="entry name" value="CheX"/>
    <property type="match status" value="1"/>
</dbReference>
<dbReference type="InterPro" id="IPR001543">
    <property type="entry name" value="FliN-like_C"/>
</dbReference>
<reference evidence="11 13" key="3">
    <citation type="journal article" date="2024" name="Syst. Appl. Microbiol.">
        <title>Helicobacter cappadocius sp. nov., from lizards: The first psychrotrophic Helicobacter species.</title>
        <authorList>
            <person name="Aydin F."/>
            <person name="Tarhane S."/>
            <person name="Karakaya E."/>
            <person name="Abay S."/>
            <person name="Kayman T."/>
            <person name="Guran O."/>
            <person name="Bozkurt E."/>
            <person name="Uzum N."/>
            <person name="Avci A."/>
            <person name="Olgun K."/>
            <person name="Jablonski D."/>
            <person name="Guran C."/>
            <person name="Burcin Saticioglu I."/>
        </authorList>
    </citation>
    <scope>NUCLEOTIDE SEQUENCE [LARGE SCALE GENOMIC DNA]</scope>
    <source>
        <strain evidence="11">Faydin-H75</strain>
        <strain evidence="13">faydin-H76</strain>
    </source>
</reference>
<gene>
    <name evidence="12" type="primary">fliY</name>
    <name evidence="11" type="ORF">Q5I04_01860</name>
    <name evidence="12" type="ORF">Q5I06_01860</name>
</gene>
<comment type="similarity">
    <text evidence="2">Belongs to the FliN/MopA/SpaO family.</text>
</comment>
<dbReference type="InterPro" id="IPR028976">
    <property type="entry name" value="CheC-like_sf"/>
</dbReference>
<evidence type="ECO:0000256" key="5">
    <source>
        <dbReference type="ARBA" id="ARBA00022500"/>
    </source>
</evidence>
<dbReference type="SUPFAM" id="SSF103039">
    <property type="entry name" value="CheC-like"/>
    <property type="match status" value="1"/>
</dbReference>
<dbReference type="InterPro" id="IPR036429">
    <property type="entry name" value="SpoA-like_sf"/>
</dbReference>
<dbReference type="Proteomes" id="UP001240777">
    <property type="component" value="Unassembled WGS sequence"/>
</dbReference>
<keyword evidence="12" id="KW-0282">Flagellum</keyword>
<evidence type="ECO:0000256" key="7">
    <source>
        <dbReference type="ARBA" id="ARBA00023136"/>
    </source>
</evidence>
<comment type="function">
    <text evidence="8">FliM is one of three proteins (FliG, FliN, FliM) that forms the rotor-mounted switch complex (C ring), located at the base of the basal body. This complex interacts with the CheY and CheZ chemotaxis proteins, in addition to contacting components of the motor that determine the direction of flagellar rotation.</text>
</comment>
<evidence type="ECO:0000256" key="4">
    <source>
        <dbReference type="ARBA" id="ARBA00022475"/>
    </source>
</evidence>
<dbReference type="InterPro" id="IPR001172">
    <property type="entry name" value="FliN_T3SS_HrcQb"/>
</dbReference>
<reference evidence="11" key="2">
    <citation type="submission" date="2023-07" db="EMBL/GenBank/DDBJ databases">
        <authorList>
            <person name="Aydin F."/>
            <person name="Tarhane S."/>
            <person name="Saticioglu I.B."/>
            <person name="Karakaya E."/>
            <person name="Abay S."/>
            <person name="Guran O."/>
            <person name="Bozkurt E."/>
            <person name="Uzum N."/>
            <person name="Olgun K."/>
            <person name="Jablonski D."/>
        </authorList>
    </citation>
    <scope>NUCLEOTIDE SEQUENCE</scope>
    <source>
        <strain evidence="11">Faydin-H75</strain>
    </source>
</reference>
<keyword evidence="12" id="KW-0966">Cell projection</keyword>
<dbReference type="GO" id="GO:0006935">
    <property type="term" value="P:chemotaxis"/>
    <property type="evidence" value="ECO:0007669"/>
    <property type="project" value="UniProtKB-KW"/>
</dbReference>